<dbReference type="RefSeq" id="WP_012219969.1">
    <property type="nucleotide sequence ID" value="NC_010114.1"/>
</dbReference>
<geneLocation type="plasmid" evidence="1">
    <name>p09022A</name>
</geneLocation>
<dbReference type="AlphaFoldDB" id="A9M535"/>
<keyword evidence="1" id="KW-0614">Plasmid</keyword>
<sequence length="249" mass="28664">MPSFYEFTSELEFSQLLEKVKLVAKSHNYIWTDSAELVLMHSHTKDLSPNFRGKNFTEEKAIEGWVKAYFGDYHNRPSVRKANPSKTVNDEVLDEIITSHMPNLDQLSLEAINYAHRLAMASENILGILLEEYLDTRLKSYGWHCAWGSTLKAVDFVSNEGELLQVKSRNNTENSSSNKIRNGTEIKKWWRFHATKGTTNWDELNQKLGLTVLSEDDFLGFVKTTAKSNPDMLAIDPENLWLRYKVISK</sequence>
<dbReference type="GO" id="GO:0009036">
    <property type="term" value="F:type II site-specific deoxyribonuclease activity"/>
    <property type="evidence" value="ECO:0007669"/>
    <property type="project" value="UniProtKB-EC"/>
</dbReference>
<dbReference type="EC" id="3.1.21.4" evidence="1"/>
<dbReference type="GO" id="GO:0009307">
    <property type="term" value="P:DNA restriction-modification system"/>
    <property type="evidence" value="ECO:0007669"/>
    <property type="project" value="InterPro"/>
</dbReference>
<protein>
    <submittedName>
        <fullName evidence="1">Type II restriction enzyme</fullName>
        <ecNumber evidence="1">3.1.21.4</ecNumber>
    </submittedName>
</protein>
<proteinExistence type="predicted"/>
<dbReference type="REBASE" id="17544">
    <property type="entry name" value="Vsp09022ORF7P"/>
</dbReference>
<gene>
    <name evidence="1" type="ORF">BMSF_0008</name>
</gene>
<dbReference type="GO" id="GO:0003677">
    <property type="term" value="F:DNA binding"/>
    <property type="evidence" value="ECO:0007669"/>
    <property type="project" value="InterPro"/>
</dbReference>
<organism evidence="1">
    <name type="scientific">Vibrio sp. 09022</name>
    <dbReference type="NCBI Taxonomy" id="452804"/>
    <lineage>
        <taxon>Bacteria</taxon>
        <taxon>Pseudomonadati</taxon>
        <taxon>Pseudomonadota</taxon>
        <taxon>Gammaproteobacteria</taxon>
        <taxon>Vibrionales</taxon>
        <taxon>Vibrionaceae</taxon>
        <taxon>Vibrio</taxon>
    </lineage>
</organism>
<dbReference type="Pfam" id="PF09570">
    <property type="entry name" value="RE_SinI"/>
    <property type="match status" value="1"/>
</dbReference>
<reference evidence="1" key="1">
    <citation type="journal article" date="2007" name="Appl. Environ. Microbiol.">
        <title>Sequence characterization and comparative analysis of three plasmids isolated from environmental Vibrio spp.</title>
        <authorList>
            <person name="Hazen T.H."/>
            <person name="Wu D."/>
            <person name="Eisen J.A."/>
            <person name="Sobecky P.A."/>
        </authorList>
    </citation>
    <scope>NUCLEOTIDE SEQUENCE [LARGE SCALE GENOMIC DNA]</scope>
    <source>
        <strain evidence="1">09022</strain>
        <plasmid evidence="1">p09022A</plasmid>
    </source>
</reference>
<evidence type="ECO:0000313" key="1">
    <source>
        <dbReference type="EMBL" id="ABX77160.1"/>
    </source>
</evidence>
<accession>A9M535</accession>
<keyword evidence="1" id="KW-0378">Hydrolase</keyword>
<name>A9M535_9VIBR</name>
<dbReference type="InterPro" id="IPR019070">
    <property type="entry name" value="Restrct_endonuc_II_SinI"/>
</dbReference>
<dbReference type="EMBL" id="CP000757">
    <property type="protein sequence ID" value="ABX77160.1"/>
    <property type="molecule type" value="Genomic_DNA"/>
</dbReference>